<evidence type="ECO:0000259" key="2">
    <source>
        <dbReference type="Pfam" id="PF20434"/>
    </source>
</evidence>
<comment type="caution">
    <text evidence="3">The sequence shown here is derived from an EMBL/GenBank/DDBJ whole genome shotgun (WGS) entry which is preliminary data.</text>
</comment>
<accession>A0A9W8EDW8</accession>
<sequence length="281" mass="31012">MSARMIEVHKDLIYYHGPQGADPRHRLDLYLPSSAGQTAQPPLLVLVHGGMWYSGDKRELAWLGQRLATDYGLAVALVNYRLSSVDTNLFPVPALDVSRALAFLVTYAAQLGYDGSRLLLGGHSVGAQMVALIALQPSRYFYPAVQDMIGPVTCAQQQGLPWVQGVIGIAGLYHLPRLLQTFPSYHSYYVRAFQDQPELWERCSPELVVLSPNHPRVPWLVLHSSEDELVDVSQAHGMVAYLKAAAFPVHSHYSLAGTHDGLLETMPLVHAIGLFIQSMCT</sequence>
<dbReference type="GO" id="GO:0016787">
    <property type="term" value="F:hydrolase activity"/>
    <property type="evidence" value="ECO:0007669"/>
    <property type="project" value="UniProtKB-KW"/>
</dbReference>
<name>A0A9W8EDW8_9FUNG</name>
<proteinExistence type="predicted"/>
<dbReference type="InterPro" id="IPR049492">
    <property type="entry name" value="BD-FAE-like_dom"/>
</dbReference>
<protein>
    <recommendedName>
        <fullName evidence="2">BD-FAE-like domain-containing protein</fullName>
    </recommendedName>
</protein>
<dbReference type="Gene3D" id="3.40.50.1820">
    <property type="entry name" value="alpha/beta hydrolase"/>
    <property type="match status" value="1"/>
</dbReference>
<organism evidence="3 4">
    <name type="scientific">Dimargaris verticillata</name>
    <dbReference type="NCBI Taxonomy" id="2761393"/>
    <lineage>
        <taxon>Eukaryota</taxon>
        <taxon>Fungi</taxon>
        <taxon>Fungi incertae sedis</taxon>
        <taxon>Zoopagomycota</taxon>
        <taxon>Kickxellomycotina</taxon>
        <taxon>Dimargaritomycetes</taxon>
        <taxon>Dimargaritales</taxon>
        <taxon>Dimargaritaceae</taxon>
        <taxon>Dimargaris</taxon>
    </lineage>
</organism>
<feature type="domain" description="BD-FAE-like" evidence="2">
    <location>
        <begin position="27"/>
        <end position="239"/>
    </location>
</feature>
<dbReference type="Pfam" id="PF20434">
    <property type="entry name" value="BD-FAE"/>
    <property type="match status" value="1"/>
</dbReference>
<evidence type="ECO:0000313" key="3">
    <source>
        <dbReference type="EMBL" id="KAJ1979938.1"/>
    </source>
</evidence>
<keyword evidence="4" id="KW-1185">Reference proteome</keyword>
<dbReference type="SUPFAM" id="SSF53474">
    <property type="entry name" value="alpha/beta-Hydrolases"/>
    <property type="match status" value="1"/>
</dbReference>
<evidence type="ECO:0000256" key="1">
    <source>
        <dbReference type="ARBA" id="ARBA00022801"/>
    </source>
</evidence>
<dbReference type="OrthoDB" id="6495301at2759"/>
<reference evidence="3" key="1">
    <citation type="submission" date="2022-07" db="EMBL/GenBank/DDBJ databases">
        <title>Phylogenomic reconstructions and comparative analyses of Kickxellomycotina fungi.</title>
        <authorList>
            <person name="Reynolds N.K."/>
            <person name="Stajich J.E."/>
            <person name="Barry K."/>
            <person name="Grigoriev I.V."/>
            <person name="Crous P."/>
            <person name="Smith M.E."/>
        </authorList>
    </citation>
    <scope>NUCLEOTIDE SEQUENCE</scope>
    <source>
        <strain evidence="3">RSA 567</strain>
    </source>
</reference>
<dbReference type="InterPro" id="IPR050300">
    <property type="entry name" value="GDXG_lipolytic_enzyme"/>
</dbReference>
<keyword evidence="1" id="KW-0378">Hydrolase</keyword>
<dbReference type="EMBL" id="JANBQB010000193">
    <property type="protein sequence ID" value="KAJ1979938.1"/>
    <property type="molecule type" value="Genomic_DNA"/>
</dbReference>
<evidence type="ECO:0000313" key="4">
    <source>
        <dbReference type="Proteomes" id="UP001151582"/>
    </source>
</evidence>
<dbReference type="PANTHER" id="PTHR48081">
    <property type="entry name" value="AB HYDROLASE SUPERFAMILY PROTEIN C4A8.06C"/>
    <property type="match status" value="1"/>
</dbReference>
<dbReference type="InterPro" id="IPR029058">
    <property type="entry name" value="AB_hydrolase_fold"/>
</dbReference>
<dbReference type="PANTHER" id="PTHR48081:SF33">
    <property type="entry name" value="KYNURENINE FORMAMIDASE"/>
    <property type="match status" value="1"/>
</dbReference>
<dbReference type="Proteomes" id="UP001151582">
    <property type="component" value="Unassembled WGS sequence"/>
</dbReference>
<dbReference type="AlphaFoldDB" id="A0A9W8EDW8"/>
<gene>
    <name evidence="3" type="ORF">H4R34_002640</name>
</gene>